<keyword evidence="2" id="KW-1185">Reference proteome</keyword>
<comment type="caution">
    <text evidence="1">The sequence shown here is derived from an EMBL/GenBank/DDBJ whole genome shotgun (WGS) entry which is preliminary data.</text>
</comment>
<protein>
    <submittedName>
        <fullName evidence="1">Uncharacterized protein</fullName>
    </submittedName>
</protein>
<dbReference type="Proteomes" id="UP001396898">
    <property type="component" value="Unassembled WGS sequence"/>
</dbReference>
<name>A0ABR1R7K5_9PEZI</name>
<gene>
    <name evidence="1" type="ORF">PG991_013940</name>
</gene>
<evidence type="ECO:0000313" key="1">
    <source>
        <dbReference type="EMBL" id="KAK8001718.1"/>
    </source>
</evidence>
<dbReference type="EMBL" id="JAQQWI010000018">
    <property type="protein sequence ID" value="KAK8001718.1"/>
    <property type="molecule type" value="Genomic_DNA"/>
</dbReference>
<proteinExistence type="predicted"/>
<sequence>MWENTTEYCYMIHSWKHAVDEEIWMEPHEGRMLNEDQASLLDLHEELVSEFIAAAPRFMRDESGNYTSFSRFWSEYWSKRIKEELKRLDDDQLTDAERRGAEGVGVQWCERPPEKAEVENPYRFKTPEYYLFELDQICPEYREYDFRD</sequence>
<accession>A0ABR1R7K5</accession>
<reference evidence="1 2" key="1">
    <citation type="submission" date="2023-01" db="EMBL/GenBank/DDBJ databases">
        <title>Analysis of 21 Apiospora genomes using comparative genomics revels a genus with tremendous synthesis potential of carbohydrate active enzymes and secondary metabolites.</title>
        <authorList>
            <person name="Sorensen T."/>
        </authorList>
    </citation>
    <scope>NUCLEOTIDE SEQUENCE [LARGE SCALE GENOMIC DNA]</scope>
    <source>
        <strain evidence="1 2">CBS 20057</strain>
    </source>
</reference>
<evidence type="ECO:0000313" key="2">
    <source>
        <dbReference type="Proteomes" id="UP001396898"/>
    </source>
</evidence>
<organism evidence="1 2">
    <name type="scientific">Apiospora marii</name>
    <dbReference type="NCBI Taxonomy" id="335849"/>
    <lineage>
        <taxon>Eukaryota</taxon>
        <taxon>Fungi</taxon>
        <taxon>Dikarya</taxon>
        <taxon>Ascomycota</taxon>
        <taxon>Pezizomycotina</taxon>
        <taxon>Sordariomycetes</taxon>
        <taxon>Xylariomycetidae</taxon>
        <taxon>Amphisphaeriales</taxon>
        <taxon>Apiosporaceae</taxon>
        <taxon>Apiospora</taxon>
    </lineage>
</organism>